<evidence type="ECO:0000313" key="2">
    <source>
        <dbReference type="EMBL" id="SFV40869.1"/>
    </source>
</evidence>
<accession>A0A1K1KPS6</accession>
<sequence>MGEKILTGVKKSIPYLIMLLVGFYLAMLVTALILALAQYKLQITDHLTGILKEVSLSPFHYYKLYLGQKQPPLISVSIATVIYTLYFALKRQSKAKQWETADTDTHGSATWGNVKDLLSQYFTTSTKDLSSQFNDSLNQETVKRLQDKGEQK</sequence>
<dbReference type="AlphaFoldDB" id="A0A1K1KPS6"/>
<protein>
    <submittedName>
        <fullName evidence="2">Conjugal transfer protein</fullName>
    </submittedName>
</protein>
<evidence type="ECO:0000313" key="3">
    <source>
        <dbReference type="Proteomes" id="UP000190935"/>
    </source>
</evidence>
<gene>
    <name evidence="2" type="ORF">LAC1533_1449</name>
</gene>
<organism evidence="2 3">
    <name type="scientific">Ligilactobacillus acidipiscis</name>
    <dbReference type="NCBI Taxonomy" id="89059"/>
    <lineage>
        <taxon>Bacteria</taxon>
        <taxon>Bacillati</taxon>
        <taxon>Bacillota</taxon>
        <taxon>Bacilli</taxon>
        <taxon>Lactobacillales</taxon>
        <taxon>Lactobacillaceae</taxon>
        <taxon>Ligilactobacillus</taxon>
    </lineage>
</organism>
<feature type="transmembrane region" description="Helical" evidence="1">
    <location>
        <begin position="72"/>
        <end position="89"/>
    </location>
</feature>
<keyword evidence="1" id="KW-0472">Membrane</keyword>
<evidence type="ECO:0000256" key="1">
    <source>
        <dbReference type="SAM" id="Phobius"/>
    </source>
</evidence>
<dbReference type="Proteomes" id="UP000190935">
    <property type="component" value="Chromosome I"/>
</dbReference>
<name>A0A1K1KPS6_9LACO</name>
<keyword evidence="1" id="KW-0812">Transmembrane</keyword>
<dbReference type="RefSeq" id="WP_079579254.1">
    <property type="nucleotide sequence ID" value="NZ_LT630287.1"/>
</dbReference>
<feature type="transmembrane region" description="Helical" evidence="1">
    <location>
        <begin position="12"/>
        <end position="37"/>
    </location>
</feature>
<proteinExistence type="predicted"/>
<keyword evidence="1" id="KW-1133">Transmembrane helix</keyword>
<dbReference type="EMBL" id="LT630287">
    <property type="protein sequence ID" value="SFV40869.1"/>
    <property type="molecule type" value="Genomic_DNA"/>
</dbReference>
<reference evidence="3" key="1">
    <citation type="submission" date="2016-11" db="EMBL/GenBank/DDBJ databases">
        <authorList>
            <person name="Papadimitriou K."/>
        </authorList>
    </citation>
    <scope>NUCLEOTIDE SEQUENCE [LARGE SCALE GENOMIC DNA]</scope>
    <source>
        <strain evidence="3">ACA-DC 1533</strain>
    </source>
</reference>
<dbReference type="KEGG" id="laca:LAC1533_1449"/>
<dbReference type="GeneID" id="95349542"/>